<dbReference type="Pfam" id="PF00891">
    <property type="entry name" value="Methyltransf_2"/>
    <property type="match status" value="1"/>
</dbReference>
<feature type="active site" description="Proton acceptor" evidence="4">
    <location>
        <position position="257"/>
    </location>
</feature>
<keyword evidence="7" id="KW-0614">Plasmid</keyword>
<dbReference type="Pfam" id="PF08100">
    <property type="entry name" value="Dimerisation"/>
    <property type="match status" value="1"/>
</dbReference>
<feature type="domain" description="O-methyltransferase dimerisation" evidence="6">
    <location>
        <begin position="24"/>
        <end position="98"/>
    </location>
</feature>
<dbReference type="Gene3D" id="3.40.50.150">
    <property type="entry name" value="Vaccinia Virus protein VP39"/>
    <property type="match status" value="1"/>
</dbReference>
<keyword evidence="1 7" id="KW-0489">Methyltransferase</keyword>
<dbReference type="InterPro" id="IPR029063">
    <property type="entry name" value="SAM-dependent_MTases_sf"/>
</dbReference>
<dbReference type="GO" id="GO:0032259">
    <property type="term" value="P:methylation"/>
    <property type="evidence" value="ECO:0007669"/>
    <property type="project" value="UniProtKB-KW"/>
</dbReference>
<feature type="domain" description="O-methyltransferase C-terminal" evidence="5">
    <location>
        <begin position="122"/>
        <end position="327"/>
    </location>
</feature>
<evidence type="ECO:0000313" key="8">
    <source>
        <dbReference type="Proteomes" id="UP000467428"/>
    </source>
</evidence>
<dbReference type="AlphaFoldDB" id="A0A7I7RQD2"/>
<gene>
    <name evidence="7" type="ORF">MARA_01670</name>
</gene>
<dbReference type="PANTHER" id="PTHR43712:SF2">
    <property type="entry name" value="O-METHYLTRANSFERASE CICE"/>
    <property type="match status" value="1"/>
</dbReference>
<dbReference type="CDD" id="cd02440">
    <property type="entry name" value="AdoMet_MTases"/>
    <property type="match status" value="1"/>
</dbReference>
<dbReference type="GO" id="GO:0046983">
    <property type="term" value="F:protein dimerization activity"/>
    <property type="evidence" value="ECO:0007669"/>
    <property type="project" value="InterPro"/>
</dbReference>
<dbReference type="Gene3D" id="1.10.10.10">
    <property type="entry name" value="Winged helix-like DNA-binding domain superfamily/Winged helix DNA-binding domain"/>
    <property type="match status" value="1"/>
</dbReference>
<protein>
    <submittedName>
        <fullName evidence="7">O-methyltransferase</fullName>
    </submittedName>
</protein>
<dbReference type="PIRSF" id="PIRSF005739">
    <property type="entry name" value="O-mtase"/>
    <property type="match status" value="1"/>
</dbReference>
<dbReference type="KEGG" id="marz:MARA_01670"/>
<organism evidence="7 8">
    <name type="scientific">Mycolicibacterium arabiense</name>
    <dbReference type="NCBI Taxonomy" id="1286181"/>
    <lineage>
        <taxon>Bacteria</taxon>
        <taxon>Bacillati</taxon>
        <taxon>Actinomycetota</taxon>
        <taxon>Actinomycetes</taxon>
        <taxon>Mycobacteriales</taxon>
        <taxon>Mycobacteriaceae</taxon>
        <taxon>Mycolicibacterium</taxon>
    </lineage>
</organism>
<evidence type="ECO:0000259" key="6">
    <source>
        <dbReference type="Pfam" id="PF08100"/>
    </source>
</evidence>
<keyword evidence="8" id="KW-1185">Reference proteome</keyword>
<geneLocation type="plasmid" evidence="7">
    <name>pJCM18538</name>
</geneLocation>
<dbReference type="PROSITE" id="PS51683">
    <property type="entry name" value="SAM_OMT_II"/>
    <property type="match status" value="1"/>
</dbReference>
<dbReference type="InterPro" id="IPR016461">
    <property type="entry name" value="COMT-like"/>
</dbReference>
<evidence type="ECO:0000256" key="2">
    <source>
        <dbReference type="ARBA" id="ARBA00022679"/>
    </source>
</evidence>
<keyword evidence="2 7" id="KW-0808">Transferase</keyword>
<dbReference type="GO" id="GO:0008171">
    <property type="term" value="F:O-methyltransferase activity"/>
    <property type="evidence" value="ECO:0007669"/>
    <property type="project" value="InterPro"/>
</dbReference>
<evidence type="ECO:0000256" key="4">
    <source>
        <dbReference type="PIRSR" id="PIRSR005739-1"/>
    </source>
</evidence>
<dbReference type="SUPFAM" id="SSF46785">
    <property type="entry name" value="Winged helix' DNA-binding domain"/>
    <property type="match status" value="1"/>
</dbReference>
<evidence type="ECO:0000256" key="3">
    <source>
        <dbReference type="ARBA" id="ARBA00022691"/>
    </source>
</evidence>
<reference evidence="7 8" key="1">
    <citation type="journal article" date="2019" name="Emerg. Microbes Infect.">
        <title>Comprehensive subspecies identification of 175 nontuberculous mycobacteria species based on 7547 genomic profiles.</title>
        <authorList>
            <person name="Matsumoto Y."/>
            <person name="Kinjo T."/>
            <person name="Motooka D."/>
            <person name="Nabeya D."/>
            <person name="Jung N."/>
            <person name="Uechi K."/>
            <person name="Horii T."/>
            <person name="Iida T."/>
            <person name="Fujita J."/>
            <person name="Nakamura S."/>
        </authorList>
    </citation>
    <scope>NUCLEOTIDE SEQUENCE [LARGE SCALE GENOMIC DNA]</scope>
    <source>
        <strain evidence="7 8">JCM 18538</strain>
        <plasmid evidence="7">pJCM18538</plasmid>
    </source>
</reference>
<dbReference type="InterPro" id="IPR036390">
    <property type="entry name" value="WH_DNA-bd_sf"/>
</dbReference>
<accession>A0A7I7RQD2</accession>
<evidence type="ECO:0000313" key="7">
    <source>
        <dbReference type="EMBL" id="BBY46737.1"/>
    </source>
</evidence>
<dbReference type="EMBL" id="AP022592">
    <property type="protein sequence ID" value="BBY46737.1"/>
    <property type="molecule type" value="Genomic_DNA"/>
</dbReference>
<dbReference type="Proteomes" id="UP000467428">
    <property type="component" value="Plasmid pJCM18538"/>
</dbReference>
<evidence type="ECO:0000256" key="1">
    <source>
        <dbReference type="ARBA" id="ARBA00022603"/>
    </source>
</evidence>
<dbReference type="InterPro" id="IPR036388">
    <property type="entry name" value="WH-like_DNA-bd_sf"/>
</dbReference>
<dbReference type="Gene3D" id="1.10.287.1350">
    <property type="match status" value="1"/>
</dbReference>
<name>A0A7I7RQD2_9MYCO</name>
<dbReference type="PANTHER" id="PTHR43712">
    <property type="entry name" value="PUTATIVE (AFU_ORTHOLOGUE AFUA_4G14580)-RELATED"/>
    <property type="match status" value="1"/>
</dbReference>
<sequence length="347" mass="37578">MQQVTGNKPWRWAKSRESHQQMADMIYGYFASQIVRTFVELSIADHLADGPRSTDEIAERTGAEPVVVARLLRTGIVYGLIEVDADGRHHGTPLTETLQSSAPRSLRGMALGATNNSHWTPWSGLPGAARTGQCQSEAKLGMPSFDYLAQNPVEAEEFTAYMESLTGLWAIDLARVIDTEGVGLAIDVGGANGALLRELRVANPGLRGVVFDRPDVATAVAPVVAESGESDHIQVIGGDFFEGVPAGDLYLLKFILHDWDDDRCVQILSRCREAMRPGARVVIIEMIVGESNDPGVAALMDLNMLVVTGGRERSITEYDELLKRAGLQRISVSNDSPPQGVIESVAL</sequence>
<dbReference type="InterPro" id="IPR012967">
    <property type="entry name" value="COMT_dimerisation"/>
</dbReference>
<keyword evidence="3" id="KW-0949">S-adenosyl-L-methionine</keyword>
<dbReference type="SUPFAM" id="SSF53335">
    <property type="entry name" value="S-adenosyl-L-methionine-dependent methyltransferases"/>
    <property type="match status" value="1"/>
</dbReference>
<evidence type="ECO:0000259" key="5">
    <source>
        <dbReference type="Pfam" id="PF00891"/>
    </source>
</evidence>
<proteinExistence type="predicted"/>
<dbReference type="InterPro" id="IPR001077">
    <property type="entry name" value="COMT_C"/>
</dbReference>